<dbReference type="RefSeq" id="WP_320384157.1">
    <property type="nucleotide sequence ID" value="NZ_JAROCA020000001.1"/>
</dbReference>
<comment type="caution">
    <text evidence="2">The sequence shown here is derived from an EMBL/GenBank/DDBJ whole genome shotgun (WGS) entry which is preliminary data.</text>
</comment>
<feature type="domain" description="Transposase InsH N-terminal" evidence="1">
    <location>
        <begin position="22"/>
        <end position="106"/>
    </location>
</feature>
<dbReference type="Pfam" id="PF05598">
    <property type="entry name" value="DUF772"/>
    <property type="match status" value="1"/>
</dbReference>
<dbReference type="EMBL" id="JAROCA020000001">
    <property type="protein sequence ID" value="MDY0404238.1"/>
    <property type="molecule type" value="Genomic_DNA"/>
</dbReference>
<name>A0ABU5CD35_9BACI</name>
<dbReference type="InterPro" id="IPR008490">
    <property type="entry name" value="Transposase_InsH_N"/>
</dbReference>
<evidence type="ECO:0000313" key="3">
    <source>
        <dbReference type="Proteomes" id="UP001228376"/>
    </source>
</evidence>
<protein>
    <submittedName>
        <fullName evidence="2">Transposase</fullName>
    </submittedName>
</protein>
<proteinExistence type="predicted"/>
<evidence type="ECO:0000259" key="1">
    <source>
        <dbReference type="Pfam" id="PF05598"/>
    </source>
</evidence>
<accession>A0ABU5CD35</accession>
<dbReference type="Proteomes" id="UP001228376">
    <property type="component" value="Unassembled WGS sequence"/>
</dbReference>
<keyword evidence="3" id="KW-1185">Reference proteome</keyword>
<reference evidence="2 3" key="1">
    <citation type="submission" date="2023-10" db="EMBL/GenBank/DDBJ databases">
        <title>179-bfca-hs.</title>
        <authorList>
            <person name="Miliotis G."/>
            <person name="Sengupta P."/>
            <person name="Hameed A."/>
            <person name="Chuvochina M."/>
            <person name="Mcdonagh F."/>
            <person name="Simpson A.C."/>
            <person name="Singh N.K."/>
            <person name="Rekha P.D."/>
            <person name="Raman K."/>
            <person name="Hugenholtz P."/>
            <person name="Venkateswaran K."/>
        </authorList>
    </citation>
    <scope>NUCLEOTIDE SEQUENCE [LARGE SCALE GENOMIC DNA]</scope>
    <source>
        <strain evidence="2 3">179-BFC-A-HS</strain>
    </source>
</reference>
<evidence type="ECO:0000313" key="2">
    <source>
        <dbReference type="EMBL" id="MDY0404238.1"/>
    </source>
</evidence>
<sequence length="168" mass="19690">MAIIPQMNLFSWTEIEELGDLDRLRLVIEYLPDDKLMRTLEKERKNGRDDYPIRVVWNTILAGVVFEHKSIESLIRELNRNAQLRWLCGIENGKVPPSYVYSRFMKKLIDNEDEIEAIFLTLVEQISKCSPILESLLRSTEKLFHRLRIEKTKMKKKTAAGIQMPITA</sequence>
<gene>
    <name evidence="2" type="ORF">P5G51_001365</name>
</gene>
<organism evidence="2 3">
    <name type="scientific">Tigheibacillus jepli</name>
    <dbReference type="NCBI Taxonomy" id="3035914"/>
    <lineage>
        <taxon>Bacteria</taxon>
        <taxon>Bacillati</taxon>
        <taxon>Bacillota</taxon>
        <taxon>Bacilli</taxon>
        <taxon>Bacillales</taxon>
        <taxon>Bacillaceae</taxon>
        <taxon>Tigheibacillus</taxon>
    </lineage>
</organism>